<dbReference type="Pfam" id="PF14712">
    <property type="entry name" value="Snapin_Pallidin"/>
    <property type="match status" value="1"/>
</dbReference>
<dbReference type="AlphaFoldDB" id="A0A9P0A6T0"/>
<keyword evidence="8" id="KW-1185">Reference proteome</keyword>
<dbReference type="PANTHER" id="PTHR31328:SF2">
    <property type="entry name" value="BIOGENESIS OF LYSOSOME-RELATED ORGANELLES COMPLEX 1 SUBUNIT 6"/>
    <property type="match status" value="1"/>
</dbReference>
<feature type="coiled-coil region" evidence="6">
    <location>
        <begin position="66"/>
        <end position="123"/>
    </location>
</feature>
<comment type="similarity">
    <text evidence="2 5">Belongs to the BLOC1S6 family.</text>
</comment>
<evidence type="ECO:0000256" key="3">
    <source>
        <dbReference type="ARBA" id="ARBA00019579"/>
    </source>
</evidence>
<dbReference type="GO" id="GO:0031083">
    <property type="term" value="C:BLOC-1 complex"/>
    <property type="evidence" value="ECO:0007669"/>
    <property type="project" value="TreeGrafter"/>
</dbReference>
<accession>A0A9P0A6T0</accession>
<keyword evidence="6" id="KW-0175">Coiled coil</keyword>
<comment type="function">
    <text evidence="5">Component of the biogenesis of lysosome-related organelles complex-1 (BLOC-1) involved in pigment granule biogenesis.</text>
</comment>
<keyword evidence="4" id="KW-0963">Cytoplasm</keyword>
<evidence type="ECO:0000256" key="6">
    <source>
        <dbReference type="SAM" id="Coils"/>
    </source>
</evidence>
<dbReference type="KEGG" id="btab:109030196"/>
<evidence type="ECO:0000313" key="8">
    <source>
        <dbReference type="Proteomes" id="UP001152759"/>
    </source>
</evidence>
<evidence type="ECO:0000256" key="2">
    <source>
        <dbReference type="ARBA" id="ARBA00005767"/>
    </source>
</evidence>
<evidence type="ECO:0000256" key="4">
    <source>
        <dbReference type="ARBA" id="ARBA00022490"/>
    </source>
</evidence>
<dbReference type="InterPro" id="IPR028119">
    <property type="entry name" value="Snapin/Pallidin/Snn1"/>
</dbReference>
<comment type="subcellular location">
    <subcellularLocation>
        <location evidence="1">Cytoplasm</location>
    </subcellularLocation>
</comment>
<evidence type="ECO:0000256" key="1">
    <source>
        <dbReference type="ARBA" id="ARBA00004496"/>
    </source>
</evidence>
<protein>
    <recommendedName>
        <fullName evidence="3 5">Biogenesis of lysosome-related organelles complex 1 subunit 6</fullName>
        <shortName evidence="5">BLOC-1 subunit 6</shortName>
    </recommendedName>
</protein>
<organism evidence="7 8">
    <name type="scientific">Bemisia tabaci</name>
    <name type="common">Sweetpotato whitefly</name>
    <name type="synonym">Aleurodes tabaci</name>
    <dbReference type="NCBI Taxonomy" id="7038"/>
    <lineage>
        <taxon>Eukaryota</taxon>
        <taxon>Metazoa</taxon>
        <taxon>Ecdysozoa</taxon>
        <taxon>Arthropoda</taxon>
        <taxon>Hexapoda</taxon>
        <taxon>Insecta</taxon>
        <taxon>Pterygota</taxon>
        <taxon>Neoptera</taxon>
        <taxon>Paraneoptera</taxon>
        <taxon>Hemiptera</taxon>
        <taxon>Sternorrhyncha</taxon>
        <taxon>Aleyrodoidea</taxon>
        <taxon>Aleyrodidae</taxon>
        <taxon>Aleyrodinae</taxon>
        <taxon>Bemisia</taxon>
    </lineage>
</organism>
<evidence type="ECO:0000313" key="7">
    <source>
        <dbReference type="EMBL" id="CAH0385413.1"/>
    </source>
</evidence>
<dbReference type="OrthoDB" id="19659at2759"/>
<reference evidence="7" key="1">
    <citation type="submission" date="2021-12" db="EMBL/GenBank/DDBJ databases">
        <authorList>
            <person name="King R."/>
        </authorList>
    </citation>
    <scope>NUCLEOTIDE SEQUENCE</scope>
</reference>
<dbReference type="Proteomes" id="UP001152759">
    <property type="component" value="Chromosome 2"/>
</dbReference>
<dbReference type="PIRSF" id="PIRSF037609">
    <property type="entry name" value="BLOC-1_complex_pallidin"/>
    <property type="match status" value="1"/>
</dbReference>
<dbReference type="EMBL" id="OU963863">
    <property type="protein sequence ID" value="CAH0385413.1"/>
    <property type="molecule type" value="Genomic_DNA"/>
</dbReference>
<evidence type="ECO:0000256" key="5">
    <source>
        <dbReference type="PIRNR" id="PIRNR037609"/>
    </source>
</evidence>
<dbReference type="GO" id="GO:0030133">
    <property type="term" value="C:transport vesicle"/>
    <property type="evidence" value="ECO:0007669"/>
    <property type="project" value="TreeGrafter"/>
</dbReference>
<proteinExistence type="inferred from homology"/>
<sequence>MAEDPAVEKLSAGLLELYQSPLQKLKIELDELNKKQGNLCSQLHDESVKFHGLDPGEELKKTFLMMKVYQTRLENVKKEMFSLQDRAKKLKKRALRLQQMKEKEALEREIRKESNQLREQDLIAKPGSSS</sequence>
<gene>
    <name evidence="7" type="ORF">BEMITA_LOCUS4639</name>
</gene>
<dbReference type="PANTHER" id="PTHR31328">
    <property type="entry name" value="BIOGENESIS OF LYSOSOME-RELATED ORGANELLES COMPLEX 1 SUBUNIT 6"/>
    <property type="match status" value="1"/>
</dbReference>
<dbReference type="InterPro" id="IPR017242">
    <property type="entry name" value="BLOC-1_pallidin"/>
</dbReference>
<name>A0A9P0A6T0_BEMTA</name>
<feature type="coiled-coil region" evidence="6">
    <location>
        <begin position="15"/>
        <end position="42"/>
    </location>
</feature>